<evidence type="ECO:0000256" key="6">
    <source>
        <dbReference type="ARBA" id="ARBA00023136"/>
    </source>
</evidence>
<evidence type="ECO:0000256" key="5">
    <source>
        <dbReference type="ARBA" id="ARBA00022989"/>
    </source>
</evidence>
<feature type="transmembrane region" description="Helical" evidence="8">
    <location>
        <begin position="84"/>
        <end position="102"/>
    </location>
</feature>
<sequence length="246" mass="26649">MLLSGSVALLGDTLNNVADALTAVPLWVAFVLGRRAANRRYTYGYGRAEDLARIVIVLTITASAVFAAYEAIDRLVHPADVTHLPWVAAAGVIGFAGNEIVARYRITVGRRIGSAAFVADGLHAQLAHAGDVAALGGQLFVSVKANQPTLFTQLKQLRWAAVEVGTRCRETGHGRKENPHREGPDRSHPGGWRSRTPSRPSGSPVPAWSRASSLARRRTWWCPCRPSMPNRRRRCSPAMIGSSKPT</sequence>
<dbReference type="PANTHER" id="PTHR43840">
    <property type="entry name" value="MITOCHONDRIAL METAL TRANSPORTER 1-RELATED"/>
    <property type="match status" value="1"/>
</dbReference>
<name>A0A917UED3_9ACTN</name>
<evidence type="ECO:0000313" key="10">
    <source>
        <dbReference type="EMBL" id="GGM87265.1"/>
    </source>
</evidence>
<dbReference type="SUPFAM" id="SSF161111">
    <property type="entry name" value="Cation efflux protein transmembrane domain-like"/>
    <property type="match status" value="1"/>
</dbReference>
<feature type="compositionally biased region" description="Low complexity" evidence="7">
    <location>
        <begin position="189"/>
        <end position="214"/>
    </location>
</feature>
<dbReference type="Gene3D" id="1.20.1510.10">
    <property type="entry name" value="Cation efflux protein transmembrane domain"/>
    <property type="match status" value="1"/>
</dbReference>
<evidence type="ECO:0000256" key="8">
    <source>
        <dbReference type="SAM" id="Phobius"/>
    </source>
</evidence>
<feature type="compositionally biased region" description="Basic and acidic residues" evidence="7">
    <location>
        <begin position="170"/>
        <end position="188"/>
    </location>
</feature>
<dbReference type="RefSeq" id="WP_373294860.1">
    <property type="nucleotide sequence ID" value="NZ_BMPI01000111.1"/>
</dbReference>
<dbReference type="GO" id="GO:0015341">
    <property type="term" value="F:zinc efflux antiporter activity"/>
    <property type="evidence" value="ECO:0007669"/>
    <property type="project" value="TreeGrafter"/>
</dbReference>
<dbReference type="InterPro" id="IPR027469">
    <property type="entry name" value="Cation_efflux_TMD_sf"/>
</dbReference>
<feature type="region of interest" description="Disordered" evidence="7">
    <location>
        <begin position="170"/>
        <end position="246"/>
    </location>
</feature>
<evidence type="ECO:0000256" key="4">
    <source>
        <dbReference type="ARBA" id="ARBA00022692"/>
    </source>
</evidence>
<dbReference type="Pfam" id="PF01545">
    <property type="entry name" value="Cation_efflux"/>
    <property type="match status" value="1"/>
</dbReference>
<dbReference type="NCBIfam" id="TIGR01297">
    <property type="entry name" value="CDF"/>
    <property type="match status" value="1"/>
</dbReference>
<dbReference type="InterPro" id="IPR002524">
    <property type="entry name" value="Cation_efflux"/>
</dbReference>
<feature type="transmembrane region" description="Helical" evidence="8">
    <location>
        <begin position="13"/>
        <end position="33"/>
    </location>
</feature>
<accession>A0A917UED3</accession>
<reference evidence="10" key="2">
    <citation type="submission" date="2020-09" db="EMBL/GenBank/DDBJ databases">
        <authorList>
            <person name="Sun Q."/>
            <person name="Ohkuma M."/>
        </authorList>
    </citation>
    <scope>NUCLEOTIDE SEQUENCE</scope>
    <source>
        <strain evidence="10">JCM 19831</strain>
    </source>
</reference>
<proteinExistence type="inferred from homology"/>
<feature type="transmembrane region" description="Helical" evidence="8">
    <location>
        <begin position="54"/>
        <end position="72"/>
    </location>
</feature>
<dbReference type="GO" id="GO:0015086">
    <property type="term" value="F:cadmium ion transmembrane transporter activity"/>
    <property type="evidence" value="ECO:0007669"/>
    <property type="project" value="TreeGrafter"/>
</dbReference>
<dbReference type="GO" id="GO:0005886">
    <property type="term" value="C:plasma membrane"/>
    <property type="evidence" value="ECO:0007669"/>
    <property type="project" value="TreeGrafter"/>
</dbReference>
<keyword evidence="6 8" id="KW-0472">Membrane</keyword>
<comment type="subcellular location">
    <subcellularLocation>
        <location evidence="1">Membrane</location>
        <topology evidence="1">Multi-pass membrane protein</topology>
    </subcellularLocation>
</comment>
<dbReference type="GO" id="GO:0015093">
    <property type="term" value="F:ferrous iron transmembrane transporter activity"/>
    <property type="evidence" value="ECO:0007669"/>
    <property type="project" value="TreeGrafter"/>
</dbReference>
<reference evidence="10" key="1">
    <citation type="journal article" date="2014" name="Int. J. Syst. Evol. Microbiol.">
        <title>Complete genome sequence of Corynebacterium casei LMG S-19264T (=DSM 44701T), isolated from a smear-ripened cheese.</title>
        <authorList>
            <consortium name="US DOE Joint Genome Institute (JGI-PGF)"/>
            <person name="Walter F."/>
            <person name="Albersmeier A."/>
            <person name="Kalinowski J."/>
            <person name="Ruckert C."/>
        </authorList>
    </citation>
    <scope>NUCLEOTIDE SEQUENCE</scope>
    <source>
        <strain evidence="10">JCM 19831</strain>
    </source>
</reference>
<dbReference type="EMBL" id="BMPI01000111">
    <property type="protein sequence ID" value="GGM87265.1"/>
    <property type="molecule type" value="Genomic_DNA"/>
</dbReference>
<organism evidence="10 11">
    <name type="scientific">Dactylosporangium sucinum</name>
    <dbReference type="NCBI Taxonomy" id="1424081"/>
    <lineage>
        <taxon>Bacteria</taxon>
        <taxon>Bacillati</taxon>
        <taxon>Actinomycetota</taxon>
        <taxon>Actinomycetes</taxon>
        <taxon>Micromonosporales</taxon>
        <taxon>Micromonosporaceae</taxon>
        <taxon>Dactylosporangium</taxon>
    </lineage>
</organism>
<keyword evidence="3" id="KW-0813">Transport</keyword>
<comment type="similarity">
    <text evidence="2">Belongs to the cation diffusion facilitator (CDF) transporter (TC 2.A.4) family.</text>
</comment>
<dbReference type="InterPro" id="IPR050291">
    <property type="entry name" value="CDF_Transporter"/>
</dbReference>
<evidence type="ECO:0000259" key="9">
    <source>
        <dbReference type="Pfam" id="PF01545"/>
    </source>
</evidence>
<evidence type="ECO:0000256" key="3">
    <source>
        <dbReference type="ARBA" id="ARBA00022448"/>
    </source>
</evidence>
<dbReference type="PANTHER" id="PTHR43840:SF15">
    <property type="entry name" value="MITOCHONDRIAL METAL TRANSPORTER 1-RELATED"/>
    <property type="match status" value="1"/>
</dbReference>
<comment type="caution">
    <text evidence="10">The sequence shown here is derived from an EMBL/GenBank/DDBJ whole genome shotgun (WGS) entry which is preliminary data.</text>
</comment>
<evidence type="ECO:0000313" key="11">
    <source>
        <dbReference type="Proteomes" id="UP000642070"/>
    </source>
</evidence>
<protein>
    <recommendedName>
        <fullName evidence="9">Cation efflux protein transmembrane domain-containing protein</fullName>
    </recommendedName>
</protein>
<evidence type="ECO:0000256" key="2">
    <source>
        <dbReference type="ARBA" id="ARBA00008114"/>
    </source>
</evidence>
<dbReference type="InterPro" id="IPR058533">
    <property type="entry name" value="Cation_efflux_TM"/>
</dbReference>
<feature type="domain" description="Cation efflux protein transmembrane" evidence="9">
    <location>
        <begin position="2"/>
        <end position="142"/>
    </location>
</feature>
<keyword evidence="11" id="KW-1185">Reference proteome</keyword>
<gene>
    <name evidence="10" type="ORF">GCM10007977_106520</name>
</gene>
<keyword evidence="5 8" id="KW-1133">Transmembrane helix</keyword>
<dbReference type="GO" id="GO:0006882">
    <property type="term" value="P:intracellular zinc ion homeostasis"/>
    <property type="evidence" value="ECO:0007669"/>
    <property type="project" value="TreeGrafter"/>
</dbReference>
<evidence type="ECO:0000256" key="1">
    <source>
        <dbReference type="ARBA" id="ARBA00004141"/>
    </source>
</evidence>
<evidence type="ECO:0000256" key="7">
    <source>
        <dbReference type="SAM" id="MobiDB-lite"/>
    </source>
</evidence>
<keyword evidence="4 8" id="KW-0812">Transmembrane</keyword>
<dbReference type="AlphaFoldDB" id="A0A917UED3"/>
<dbReference type="Proteomes" id="UP000642070">
    <property type="component" value="Unassembled WGS sequence"/>
</dbReference>